<keyword evidence="2" id="KW-1185">Reference proteome</keyword>
<protein>
    <submittedName>
        <fullName evidence="1">32387_t:CDS:1</fullName>
    </submittedName>
</protein>
<dbReference type="Proteomes" id="UP000789920">
    <property type="component" value="Unassembled WGS sequence"/>
</dbReference>
<dbReference type="EMBL" id="CAJVQC010027609">
    <property type="protein sequence ID" value="CAG8736969.1"/>
    <property type="molecule type" value="Genomic_DNA"/>
</dbReference>
<organism evidence="1 2">
    <name type="scientific">Racocetra persica</name>
    <dbReference type="NCBI Taxonomy" id="160502"/>
    <lineage>
        <taxon>Eukaryota</taxon>
        <taxon>Fungi</taxon>
        <taxon>Fungi incertae sedis</taxon>
        <taxon>Mucoromycota</taxon>
        <taxon>Glomeromycotina</taxon>
        <taxon>Glomeromycetes</taxon>
        <taxon>Diversisporales</taxon>
        <taxon>Gigasporaceae</taxon>
        <taxon>Racocetra</taxon>
    </lineage>
</organism>
<comment type="caution">
    <text evidence="1">The sequence shown here is derived from an EMBL/GenBank/DDBJ whole genome shotgun (WGS) entry which is preliminary data.</text>
</comment>
<gene>
    <name evidence="1" type="ORF">RPERSI_LOCUS12756</name>
</gene>
<reference evidence="1" key="1">
    <citation type="submission" date="2021-06" db="EMBL/GenBank/DDBJ databases">
        <authorList>
            <person name="Kallberg Y."/>
            <person name="Tangrot J."/>
            <person name="Rosling A."/>
        </authorList>
    </citation>
    <scope>NUCLEOTIDE SEQUENCE</scope>
    <source>
        <strain evidence="1">MA461A</strain>
    </source>
</reference>
<evidence type="ECO:0000313" key="2">
    <source>
        <dbReference type="Proteomes" id="UP000789920"/>
    </source>
</evidence>
<sequence length="132" mass="14850">VVTVASIVNATLIRCFKNLSKFKDELLLQFLKKTKTRSTDLKKSDNTVTNTSNSVEDEIIDKKIIYGSLLDNTIISSPPSMDDNIDNYKETIETIKYLIIQTLQSEKPVWFGDDGTASDSSLEILDNKIIDD</sequence>
<feature type="non-terminal residue" evidence="1">
    <location>
        <position position="1"/>
    </location>
</feature>
<accession>A0ACA9Q573</accession>
<proteinExistence type="predicted"/>
<evidence type="ECO:0000313" key="1">
    <source>
        <dbReference type="EMBL" id="CAG8736969.1"/>
    </source>
</evidence>
<name>A0ACA9Q573_9GLOM</name>